<evidence type="ECO:0000313" key="4">
    <source>
        <dbReference type="Proteomes" id="UP000034004"/>
    </source>
</evidence>
<sequence length="273" mass="32143">MCWALKHKAERARFELAVTLLPRRFSRPVHSTALTPLLYFFEVRARIGLAHNCFADSRVTTSPTHRILLILLQTAIIHNWSYNDWMNKIFLLILFLFAKSIYVVLNKRKSKYYWKIKFDDFIPLIPIFIIPYIGFYIYIITTIIFLWNTKYINNFFITYIIAYILAGLFWYFIPNGVKRPVIYKRDIFSKLTAYIYKHDDDTNGFPSVHIFATLICSYFLFLAFPEQLFSILATALLISASTVFVKQHYILDIFGGIITFWLSLMISGLFGKI</sequence>
<dbReference type="InterPro" id="IPR000326">
    <property type="entry name" value="PAP2/HPO"/>
</dbReference>
<feature type="domain" description="Phosphatidic acid phosphatase type 2/haloperoxidase" evidence="2">
    <location>
        <begin position="158"/>
        <end position="263"/>
    </location>
</feature>
<gene>
    <name evidence="3" type="ORF">UR56_C0001G0034</name>
</gene>
<name>A0A0G0E784_9BACT</name>
<dbReference type="Pfam" id="PF01569">
    <property type="entry name" value="PAP2"/>
    <property type="match status" value="1"/>
</dbReference>
<proteinExistence type="predicted"/>
<feature type="transmembrane region" description="Helical" evidence="1">
    <location>
        <begin position="210"/>
        <end position="237"/>
    </location>
</feature>
<feature type="transmembrane region" description="Helical" evidence="1">
    <location>
        <begin position="89"/>
        <end position="105"/>
    </location>
</feature>
<dbReference type="SUPFAM" id="SSF48317">
    <property type="entry name" value="Acid phosphatase/Vanadium-dependent haloperoxidase"/>
    <property type="match status" value="1"/>
</dbReference>
<comment type="caution">
    <text evidence="3">The sequence shown here is derived from an EMBL/GenBank/DDBJ whole genome shotgun (WGS) entry which is preliminary data.</text>
</comment>
<evidence type="ECO:0000313" key="3">
    <source>
        <dbReference type="EMBL" id="KKP63227.1"/>
    </source>
</evidence>
<keyword evidence="1" id="KW-1133">Transmembrane helix</keyword>
<feature type="transmembrane region" description="Helical" evidence="1">
    <location>
        <begin position="249"/>
        <end position="270"/>
    </location>
</feature>
<dbReference type="STRING" id="1618484.UR56_C0001G0034"/>
<keyword evidence="1" id="KW-0812">Transmembrane</keyword>
<feature type="transmembrane region" description="Helical" evidence="1">
    <location>
        <begin position="125"/>
        <end position="147"/>
    </location>
</feature>
<dbReference type="EMBL" id="LBPR01000001">
    <property type="protein sequence ID" value="KKP63227.1"/>
    <property type="molecule type" value="Genomic_DNA"/>
</dbReference>
<evidence type="ECO:0000256" key="1">
    <source>
        <dbReference type="SAM" id="Phobius"/>
    </source>
</evidence>
<dbReference type="Gene3D" id="1.20.144.10">
    <property type="entry name" value="Phosphatidic acid phosphatase type 2/haloperoxidase"/>
    <property type="match status" value="1"/>
</dbReference>
<protein>
    <submittedName>
        <fullName evidence="3">Ser/Thr and Tyr protein phosphatase (Dual specificity)</fullName>
    </submittedName>
</protein>
<reference evidence="3 4" key="1">
    <citation type="journal article" date="2015" name="Nature">
        <title>rRNA introns, odd ribosomes, and small enigmatic genomes across a large radiation of phyla.</title>
        <authorList>
            <person name="Brown C.T."/>
            <person name="Hug L.A."/>
            <person name="Thomas B.C."/>
            <person name="Sharon I."/>
            <person name="Castelle C.J."/>
            <person name="Singh A."/>
            <person name="Wilkins M.J."/>
            <person name="Williams K.H."/>
            <person name="Banfield J.F."/>
        </authorList>
    </citation>
    <scope>NUCLEOTIDE SEQUENCE [LARGE SCALE GENOMIC DNA]</scope>
</reference>
<dbReference type="AlphaFoldDB" id="A0A0G0E784"/>
<organism evidence="3 4">
    <name type="scientific">Candidatus Roizmanbacteria bacterium GW2011_GWC2_34_23</name>
    <dbReference type="NCBI Taxonomy" id="1618484"/>
    <lineage>
        <taxon>Bacteria</taxon>
        <taxon>Candidatus Roizmaniibacteriota</taxon>
    </lineage>
</organism>
<feature type="transmembrane region" description="Helical" evidence="1">
    <location>
        <begin position="154"/>
        <end position="173"/>
    </location>
</feature>
<dbReference type="InterPro" id="IPR036938">
    <property type="entry name" value="PAP2/HPO_sf"/>
</dbReference>
<evidence type="ECO:0000259" key="2">
    <source>
        <dbReference type="Pfam" id="PF01569"/>
    </source>
</evidence>
<accession>A0A0G0E784</accession>
<dbReference type="Proteomes" id="UP000034004">
    <property type="component" value="Unassembled WGS sequence"/>
</dbReference>
<keyword evidence="1" id="KW-0472">Membrane</keyword>